<dbReference type="OrthoDB" id="5354458at2759"/>
<feature type="compositionally biased region" description="Polar residues" evidence="1">
    <location>
        <begin position="811"/>
        <end position="821"/>
    </location>
</feature>
<feature type="compositionally biased region" description="Low complexity" evidence="1">
    <location>
        <begin position="822"/>
        <end position="832"/>
    </location>
</feature>
<feature type="compositionally biased region" description="Polar residues" evidence="1">
    <location>
        <begin position="355"/>
        <end position="367"/>
    </location>
</feature>
<feature type="compositionally biased region" description="Polar residues" evidence="1">
    <location>
        <begin position="11"/>
        <end position="30"/>
    </location>
</feature>
<feature type="region of interest" description="Disordered" evidence="1">
    <location>
        <begin position="355"/>
        <end position="377"/>
    </location>
</feature>
<evidence type="ECO:0000259" key="2">
    <source>
        <dbReference type="Pfam" id="PF25009"/>
    </source>
</evidence>
<evidence type="ECO:0000256" key="1">
    <source>
        <dbReference type="SAM" id="MobiDB-lite"/>
    </source>
</evidence>
<sequence length="876" mass="95244">MSADESGGTGSLSVTNGEPHSSTPDPSSLATPGKRKRVSSHDDKPVQDTSNSSSKSSQEKFKLQETLRNLVEILSKNDGDLQLLSCPLSSSPTKPRSKRAKVAGDKDEGSSIEARVAADRYNTLSEFLSDIERASTAVIERNKSQASAAPADGTPLTETVNRIAAFKKLLNSLVRQAQSSPSNIKTETSEDGSEAPAKSTPPHEEARSDSLVLTLFGNPANPKHLFSSLQKSVKVPLPSDDPQTEKCVEVQAPLREDGLPNGITTTRVAPHNLEAKSEVPKRTFGEVFAPRPTLPQLEPPRRARSTSRGAFNTWIDPFEAITNFKSFLGDRNNYCLTPLPSGQWLQYGGVTSSPSYWNRRQKQQPSHQHGDEKPHEDSVMWVDDDTSVWQGVYSSFAPSFDSSGAVVQVDSKDLVWWNKQGAKRLHMLLSIPYQEENDEAVSERPGNIGELDESTLEEMVKTFNPEDFVDSVFNSYATKDKEDKTDGKDEEEEDEQGPRNMDELLRDISDLLETLNSYQRIRNLELSSSSSQDADPKETVPDLGTADAPSAAEQGVYDTLRSSLAAMVSNLPPHAVAKLNGDQLDELNISQKIVIENPDYHGTMEKDDFTLQQERSAAMAPVAGGVNRTSTPSRPPNFPPGYNQRAYSHNARAQQSQGGFQTPQPYYGARQSSTSGPYTPGPQQHYSAARPPSTPSQRPGYPPGYAQPTPQYNQGNAAAQFQRPGSNGYHPYATQPGMPTAQASPQQQFHARPGQPGAYSAPYGVGRSASPQKPPSYTAPRTPYMTPSANPQRYMPQQQPPPYGNYPSNQAPPSSGSYSNSAAAMTYARSAAEQAALMERHKAQLSSTPQPPAEQGGTQDRSVTPGNKQNGTPVAS</sequence>
<dbReference type="EMBL" id="QUQM01000007">
    <property type="protein sequence ID" value="KAA8646256.1"/>
    <property type="molecule type" value="Genomic_DNA"/>
</dbReference>
<comment type="caution">
    <text evidence="5">The sequence shown here is derived from an EMBL/GenBank/DDBJ whole genome shotgun (WGS) entry which is preliminary data.</text>
</comment>
<evidence type="ECO:0000313" key="4">
    <source>
        <dbReference type="EMBL" id="KAA8646256.1"/>
    </source>
</evidence>
<dbReference type="Proteomes" id="UP000308092">
    <property type="component" value="Unassembled WGS sequence"/>
</dbReference>
<feature type="compositionally biased region" description="Polar residues" evidence="1">
    <location>
        <begin position="856"/>
        <end position="876"/>
    </location>
</feature>
<evidence type="ECO:0000313" key="7">
    <source>
        <dbReference type="Proteomes" id="UP000324241"/>
    </source>
</evidence>
<dbReference type="InterPro" id="IPR057199">
    <property type="entry name" value="DUF7877"/>
</dbReference>
<dbReference type="InterPro" id="IPR056687">
    <property type="entry name" value="DUF7785"/>
</dbReference>
<reference evidence="5 6" key="1">
    <citation type="submission" date="2019-03" db="EMBL/GenBank/DDBJ databases">
        <title>The genome sequence of a newly discovered highly antifungal drug resistant Aspergillus species, Aspergillus tanneri NIH 1004.</title>
        <authorList>
            <person name="Mounaud S."/>
            <person name="Singh I."/>
            <person name="Joardar V."/>
            <person name="Pakala S."/>
            <person name="Pakala S."/>
            <person name="Venepally P."/>
            <person name="Hoover J."/>
            <person name="Nierman W."/>
            <person name="Chung J."/>
            <person name="Losada L."/>
        </authorList>
    </citation>
    <scope>NUCLEOTIDE SEQUENCE [LARGE SCALE GENOMIC DNA]</scope>
    <source>
        <strain evidence="5 6">NIH1004</strain>
    </source>
</reference>
<dbReference type="GeneID" id="54330385"/>
<dbReference type="AlphaFoldDB" id="A0A4S3JWM6"/>
<feature type="compositionally biased region" description="Polar residues" evidence="1">
    <location>
        <begin position="645"/>
        <end position="686"/>
    </location>
</feature>
<evidence type="ECO:0000313" key="6">
    <source>
        <dbReference type="Proteomes" id="UP000308092"/>
    </source>
</evidence>
<proteinExistence type="predicted"/>
<feature type="domain" description="DUF7877" evidence="3">
    <location>
        <begin position="63"/>
        <end position="173"/>
    </location>
</feature>
<keyword evidence="6" id="KW-1185">Reference proteome</keyword>
<feature type="compositionally biased region" description="Basic and acidic residues" evidence="1">
    <location>
        <begin position="478"/>
        <end position="487"/>
    </location>
</feature>
<reference evidence="4 7" key="2">
    <citation type="submission" date="2019-08" db="EMBL/GenBank/DDBJ databases">
        <title>The genome sequence of a newly discovered highly antifungal drug resistant Aspergillus species, Aspergillus tanneri NIH 1004.</title>
        <authorList>
            <person name="Mounaud S."/>
            <person name="Singh I."/>
            <person name="Joardar V."/>
            <person name="Pakala S."/>
            <person name="Pakala S."/>
            <person name="Venepally P."/>
            <person name="Chung J.K."/>
            <person name="Losada L."/>
            <person name="Nierman W.C."/>
        </authorList>
    </citation>
    <scope>NUCLEOTIDE SEQUENCE [LARGE SCALE GENOMIC DNA]</scope>
    <source>
        <strain evidence="4 7">NIH1004</strain>
    </source>
</reference>
<name>A0A4S3JWM6_9EURO</name>
<feature type="domain" description="DUF7785" evidence="2">
    <location>
        <begin position="499"/>
        <end position="595"/>
    </location>
</feature>
<dbReference type="RefSeq" id="XP_033425617.1">
    <property type="nucleotide sequence ID" value="XM_033572302.1"/>
</dbReference>
<protein>
    <submittedName>
        <fullName evidence="5">Uncharacterized protein</fullName>
    </submittedName>
</protein>
<evidence type="ECO:0000313" key="5">
    <source>
        <dbReference type="EMBL" id="THC99894.1"/>
    </source>
</evidence>
<feature type="region of interest" description="Disordered" evidence="1">
    <location>
        <begin position="623"/>
        <end position="876"/>
    </location>
</feature>
<feature type="compositionally biased region" description="Basic and acidic residues" evidence="1">
    <location>
        <begin position="368"/>
        <end position="377"/>
    </location>
</feature>
<feature type="region of interest" description="Disordered" evidence="1">
    <location>
        <begin position="85"/>
        <end position="112"/>
    </location>
</feature>
<organism evidence="5 6">
    <name type="scientific">Aspergillus tanneri</name>
    <dbReference type="NCBI Taxonomy" id="1220188"/>
    <lineage>
        <taxon>Eukaryota</taxon>
        <taxon>Fungi</taxon>
        <taxon>Dikarya</taxon>
        <taxon>Ascomycota</taxon>
        <taxon>Pezizomycotina</taxon>
        <taxon>Eurotiomycetes</taxon>
        <taxon>Eurotiomycetidae</taxon>
        <taxon>Eurotiales</taxon>
        <taxon>Aspergillaceae</taxon>
        <taxon>Aspergillus</taxon>
        <taxon>Aspergillus subgen. Circumdati</taxon>
    </lineage>
</organism>
<feature type="compositionally biased region" description="Polar residues" evidence="1">
    <location>
        <begin position="176"/>
        <end position="186"/>
    </location>
</feature>
<dbReference type="Proteomes" id="UP000324241">
    <property type="component" value="Unassembled WGS sequence"/>
</dbReference>
<dbReference type="VEuPathDB" id="FungiDB:EYZ11_000592"/>
<dbReference type="EMBL" id="SOSA01000009">
    <property type="protein sequence ID" value="THC99894.1"/>
    <property type="molecule type" value="Genomic_DNA"/>
</dbReference>
<feature type="region of interest" description="Disordered" evidence="1">
    <location>
        <begin position="1"/>
        <end position="62"/>
    </location>
</feature>
<dbReference type="Pfam" id="PF25289">
    <property type="entry name" value="DUF7877"/>
    <property type="match status" value="1"/>
</dbReference>
<feature type="compositionally biased region" description="Polar residues" evidence="1">
    <location>
        <begin position="708"/>
        <end position="725"/>
    </location>
</feature>
<dbReference type="STRING" id="1220188.A0A4S3JWM6"/>
<accession>A0A4S3JWM6</accession>
<feature type="region of interest" description="Disordered" evidence="1">
    <location>
        <begin position="526"/>
        <end position="551"/>
    </location>
</feature>
<evidence type="ECO:0000259" key="3">
    <source>
        <dbReference type="Pfam" id="PF25289"/>
    </source>
</evidence>
<feature type="region of interest" description="Disordered" evidence="1">
    <location>
        <begin position="477"/>
        <end position="502"/>
    </location>
</feature>
<dbReference type="Pfam" id="PF25009">
    <property type="entry name" value="DUF7785"/>
    <property type="match status" value="1"/>
</dbReference>
<gene>
    <name evidence="4" type="ORF">ATNIH1004_007683</name>
    <name evidence="5" type="ORF">EYZ11_000592</name>
</gene>
<feature type="region of interest" description="Disordered" evidence="1">
    <location>
        <begin position="176"/>
        <end position="208"/>
    </location>
</feature>